<protein>
    <recommendedName>
        <fullName evidence="5">Circadian oscillating protein COP23</fullName>
    </recommendedName>
</protein>
<dbReference type="InterPro" id="IPR006311">
    <property type="entry name" value="TAT_signal"/>
</dbReference>
<reference evidence="4" key="1">
    <citation type="submission" date="2018-04" db="EMBL/GenBank/DDBJ databases">
        <authorList>
            <person name="Cornet L."/>
        </authorList>
    </citation>
    <scope>NUCLEOTIDE SEQUENCE [LARGE SCALE GENOMIC DNA]</scope>
</reference>
<proteinExistence type="predicted"/>
<organism evidence="3 4">
    <name type="scientific">Leptolyngbya foveolarum</name>
    <dbReference type="NCBI Taxonomy" id="47253"/>
    <lineage>
        <taxon>Bacteria</taxon>
        <taxon>Bacillati</taxon>
        <taxon>Cyanobacteriota</taxon>
        <taxon>Cyanophyceae</taxon>
        <taxon>Leptolyngbyales</taxon>
        <taxon>Leptolyngbyaceae</taxon>
        <taxon>Leptolyngbya group</taxon>
        <taxon>Leptolyngbya</taxon>
    </lineage>
</organism>
<feature type="signal peptide" evidence="2">
    <location>
        <begin position="1"/>
        <end position="35"/>
    </location>
</feature>
<name>A0A2W4U932_9CYAN</name>
<feature type="region of interest" description="Disordered" evidence="1">
    <location>
        <begin position="220"/>
        <end position="241"/>
    </location>
</feature>
<reference evidence="3 4" key="2">
    <citation type="submission" date="2018-06" db="EMBL/GenBank/DDBJ databases">
        <title>Metagenomic assembly of (sub)arctic Cyanobacteria and their associated microbiome from non-axenic cultures.</title>
        <authorList>
            <person name="Baurain D."/>
        </authorList>
    </citation>
    <scope>NUCLEOTIDE SEQUENCE [LARGE SCALE GENOMIC DNA]</scope>
    <source>
        <strain evidence="3">ULC129bin1</strain>
    </source>
</reference>
<accession>A0A2W4U932</accession>
<dbReference type="Proteomes" id="UP000249354">
    <property type="component" value="Unassembled WGS sequence"/>
</dbReference>
<comment type="caution">
    <text evidence="3">The sequence shown here is derived from an EMBL/GenBank/DDBJ whole genome shotgun (WGS) entry which is preliminary data.</text>
</comment>
<dbReference type="InterPro" id="IPR025478">
    <property type="entry name" value="COP23"/>
</dbReference>
<evidence type="ECO:0000313" key="4">
    <source>
        <dbReference type="Proteomes" id="UP000249354"/>
    </source>
</evidence>
<gene>
    <name evidence="3" type="ORF">DCF25_15865</name>
</gene>
<evidence type="ECO:0000256" key="2">
    <source>
        <dbReference type="SAM" id="SignalP"/>
    </source>
</evidence>
<dbReference type="PROSITE" id="PS51318">
    <property type="entry name" value="TAT"/>
    <property type="match status" value="1"/>
</dbReference>
<evidence type="ECO:0000313" key="3">
    <source>
        <dbReference type="EMBL" id="PZO13659.1"/>
    </source>
</evidence>
<dbReference type="Pfam" id="PF14218">
    <property type="entry name" value="COP23"/>
    <property type="match status" value="1"/>
</dbReference>
<dbReference type="AlphaFoldDB" id="A0A2W4U932"/>
<sequence length="241" mass="25941">MVHPSAPFTRRTLIVGSAIATSLAAAFSPILPAQAQSTRAPLPEVESSTNDNSLPTDARFECQISNGEYTVMYLPESQPNQAYAWATPAEMGGGWTAENRCYTISERLETYRPEGLTQLQVGKENGYDIVCATTEQEPGLCKIVFTVPTGQNPVATRDLVFENLTLADSGNDTTVVNTFTGTGNNILGQITAALDLPFPRRASSNRDGINLKPFLDVNDGGTGTALNNRPTARPLNPDSFR</sequence>
<dbReference type="EMBL" id="QBMC01000121">
    <property type="protein sequence ID" value="PZO13659.1"/>
    <property type="molecule type" value="Genomic_DNA"/>
</dbReference>
<keyword evidence="2" id="KW-0732">Signal</keyword>
<evidence type="ECO:0008006" key="5">
    <source>
        <dbReference type="Google" id="ProtNLM"/>
    </source>
</evidence>
<evidence type="ECO:0000256" key="1">
    <source>
        <dbReference type="SAM" id="MobiDB-lite"/>
    </source>
</evidence>
<feature type="chain" id="PRO_5015907951" description="Circadian oscillating protein COP23" evidence="2">
    <location>
        <begin position="36"/>
        <end position="241"/>
    </location>
</feature>